<dbReference type="AlphaFoldDB" id="A0A4C1STT8"/>
<feature type="compositionally biased region" description="Basic and acidic residues" evidence="1">
    <location>
        <begin position="51"/>
        <end position="65"/>
    </location>
</feature>
<dbReference type="Proteomes" id="UP000299102">
    <property type="component" value="Unassembled WGS sequence"/>
</dbReference>
<keyword evidence="3" id="KW-1185">Reference proteome</keyword>
<name>A0A4C1STT8_EUMVA</name>
<evidence type="ECO:0000313" key="3">
    <source>
        <dbReference type="Proteomes" id="UP000299102"/>
    </source>
</evidence>
<gene>
    <name evidence="2" type="ORF">EVAR_76779_1</name>
</gene>
<proteinExistence type="predicted"/>
<comment type="caution">
    <text evidence="2">The sequence shown here is derived from an EMBL/GenBank/DDBJ whole genome shotgun (WGS) entry which is preliminary data.</text>
</comment>
<evidence type="ECO:0000256" key="1">
    <source>
        <dbReference type="SAM" id="MobiDB-lite"/>
    </source>
</evidence>
<sequence>MTDEIVDKFNDTFKFKWCEYKDSQDIDEPELVMLSNFLNKIADQCSASMPIEKRGNRNSRPEPERRPRRTNAINIVEAVTCKLRVEKSPISYVKADIRGYSTKNRPRERVVKCAQTTAIVTEHAATSVNNVNMMHEGSTVNLIDEQVGNRIGAKGRRETPHTSGVHRHCHRVNEIMR</sequence>
<reference evidence="2 3" key="1">
    <citation type="journal article" date="2019" name="Commun. Biol.">
        <title>The bagworm genome reveals a unique fibroin gene that provides high tensile strength.</title>
        <authorList>
            <person name="Kono N."/>
            <person name="Nakamura H."/>
            <person name="Ohtoshi R."/>
            <person name="Tomita M."/>
            <person name="Numata K."/>
            <person name="Arakawa K."/>
        </authorList>
    </citation>
    <scope>NUCLEOTIDE SEQUENCE [LARGE SCALE GENOMIC DNA]</scope>
</reference>
<feature type="region of interest" description="Disordered" evidence="1">
    <location>
        <begin position="48"/>
        <end position="70"/>
    </location>
</feature>
<accession>A0A4C1STT8</accession>
<dbReference type="OrthoDB" id="8056668at2759"/>
<organism evidence="2 3">
    <name type="scientific">Eumeta variegata</name>
    <name type="common">Bagworm moth</name>
    <name type="synonym">Eumeta japonica</name>
    <dbReference type="NCBI Taxonomy" id="151549"/>
    <lineage>
        <taxon>Eukaryota</taxon>
        <taxon>Metazoa</taxon>
        <taxon>Ecdysozoa</taxon>
        <taxon>Arthropoda</taxon>
        <taxon>Hexapoda</taxon>
        <taxon>Insecta</taxon>
        <taxon>Pterygota</taxon>
        <taxon>Neoptera</taxon>
        <taxon>Endopterygota</taxon>
        <taxon>Lepidoptera</taxon>
        <taxon>Glossata</taxon>
        <taxon>Ditrysia</taxon>
        <taxon>Tineoidea</taxon>
        <taxon>Psychidae</taxon>
        <taxon>Oiketicinae</taxon>
        <taxon>Eumeta</taxon>
    </lineage>
</organism>
<dbReference type="EMBL" id="BGZK01000017">
    <property type="protein sequence ID" value="GBP05354.1"/>
    <property type="molecule type" value="Genomic_DNA"/>
</dbReference>
<evidence type="ECO:0000313" key="2">
    <source>
        <dbReference type="EMBL" id="GBP05354.1"/>
    </source>
</evidence>
<protein>
    <submittedName>
        <fullName evidence="2">Uncharacterized protein</fullName>
    </submittedName>
</protein>